<dbReference type="EMBL" id="DS113359">
    <property type="protein sequence ID" value="EAY09346.1"/>
    <property type="molecule type" value="Genomic_DNA"/>
</dbReference>
<dbReference type="SUPFAM" id="SSF48403">
    <property type="entry name" value="Ankyrin repeat"/>
    <property type="match status" value="2"/>
</dbReference>
<dbReference type="RefSeq" id="XP_001321569.1">
    <property type="nucleotide sequence ID" value="XM_001321534.1"/>
</dbReference>
<dbReference type="AlphaFoldDB" id="A2ED88"/>
<name>A2ED88_TRIV3</name>
<gene>
    <name evidence="5" type="ORF">TVAG_417660</name>
</gene>
<dbReference type="SMART" id="SM00248">
    <property type="entry name" value="ANK"/>
    <property type="match status" value="10"/>
</dbReference>
<reference evidence="5" key="2">
    <citation type="journal article" date="2007" name="Science">
        <title>Draft genome sequence of the sexually transmitted pathogen Trichomonas vaginalis.</title>
        <authorList>
            <person name="Carlton J.M."/>
            <person name="Hirt R.P."/>
            <person name="Silva J.C."/>
            <person name="Delcher A.L."/>
            <person name="Schatz M."/>
            <person name="Zhao Q."/>
            <person name="Wortman J.R."/>
            <person name="Bidwell S.L."/>
            <person name="Alsmark U.C.M."/>
            <person name="Besteiro S."/>
            <person name="Sicheritz-Ponten T."/>
            <person name="Noel C.J."/>
            <person name="Dacks J.B."/>
            <person name="Foster P.G."/>
            <person name="Simillion C."/>
            <person name="Van de Peer Y."/>
            <person name="Miranda-Saavedra D."/>
            <person name="Barton G.J."/>
            <person name="Westrop G.D."/>
            <person name="Mueller S."/>
            <person name="Dessi D."/>
            <person name="Fiori P.L."/>
            <person name="Ren Q."/>
            <person name="Paulsen I."/>
            <person name="Zhang H."/>
            <person name="Bastida-Corcuera F.D."/>
            <person name="Simoes-Barbosa A."/>
            <person name="Brown M.T."/>
            <person name="Hayes R.D."/>
            <person name="Mukherjee M."/>
            <person name="Okumura C.Y."/>
            <person name="Schneider R."/>
            <person name="Smith A.J."/>
            <person name="Vanacova S."/>
            <person name="Villalvazo M."/>
            <person name="Haas B.J."/>
            <person name="Pertea M."/>
            <person name="Feldblyum T.V."/>
            <person name="Utterback T.R."/>
            <person name="Shu C.L."/>
            <person name="Osoegawa K."/>
            <person name="de Jong P.J."/>
            <person name="Hrdy I."/>
            <person name="Horvathova L."/>
            <person name="Zubacova Z."/>
            <person name="Dolezal P."/>
            <person name="Malik S.B."/>
            <person name="Logsdon J.M. Jr."/>
            <person name="Henze K."/>
            <person name="Gupta A."/>
            <person name="Wang C.C."/>
            <person name="Dunne R.L."/>
            <person name="Upcroft J.A."/>
            <person name="Upcroft P."/>
            <person name="White O."/>
            <person name="Salzberg S.L."/>
            <person name="Tang P."/>
            <person name="Chiu C.-H."/>
            <person name="Lee Y.-S."/>
            <person name="Embley T.M."/>
            <person name="Coombs G.H."/>
            <person name="Mottram J.C."/>
            <person name="Tachezy J."/>
            <person name="Fraser-Liggett C.M."/>
            <person name="Johnson P.J."/>
        </authorList>
    </citation>
    <scope>NUCLEOTIDE SEQUENCE [LARGE SCALE GENOMIC DNA]</scope>
    <source>
        <strain evidence="5">G3</strain>
    </source>
</reference>
<reference evidence="5" key="1">
    <citation type="submission" date="2006-10" db="EMBL/GenBank/DDBJ databases">
        <authorList>
            <person name="Amadeo P."/>
            <person name="Zhao Q."/>
            <person name="Wortman J."/>
            <person name="Fraser-Liggett C."/>
            <person name="Carlton J."/>
        </authorList>
    </citation>
    <scope>NUCLEOTIDE SEQUENCE</scope>
    <source>
        <strain evidence="5">G3</strain>
    </source>
</reference>
<dbReference type="eggNOG" id="KOG4177">
    <property type="taxonomic scope" value="Eukaryota"/>
</dbReference>
<proteinExistence type="predicted"/>
<organism evidence="5 6">
    <name type="scientific">Trichomonas vaginalis (strain ATCC PRA-98 / G3)</name>
    <dbReference type="NCBI Taxonomy" id="412133"/>
    <lineage>
        <taxon>Eukaryota</taxon>
        <taxon>Metamonada</taxon>
        <taxon>Parabasalia</taxon>
        <taxon>Trichomonadida</taxon>
        <taxon>Trichomonadidae</taxon>
        <taxon>Trichomonas</taxon>
    </lineage>
</organism>
<feature type="region of interest" description="Disordered" evidence="4">
    <location>
        <begin position="668"/>
        <end position="807"/>
    </location>
</feature>
<evidence type="ECO:0000256" key="1">
    <source>
        <dbReference type="ARBA" id="ARBA00022737"/>
    </source>
</evidence>
<dbReference type="PROSITE" id="PS50297">
    <property type="entry name" value="ANK_REP_REGION"/>
    <property type="match status" value="3"/>
</dbReference>
<dbReference type="PANTHER" id="PTHR24173:SF74">
    <property type="entry name" value="ANKYRIN REPEAT DOMAIN-CONTAINING PROTEIN 16"/>
    <property type="match status" value="1"/>
</dbReference>
<dbReference type="InterPro" id="IPR036770">
    <property type="entry name" value="Ankyrin_rpt-contain_sf"/>
</dbReference>
<accession>A2ED88</accession>
<evidence type="ECO:0000256" key="4">
    <source>
        <dbReference type="SAM" id="MobiDB-lite"/>
    </source>
</evidence>
<evidence type="ECO:0000256" key="3">
    <source>
        <dbReference type="PROSITE-ProRule" id="PRU00023"/>
    </source>
</evidence>
<dbReference type="KEGG" id="tva:4767264"/>
<dbReference type="VEuPathDB" id="TrichDB:TVAGG3_0876400"/>
<protein>
    <submittedName>
        <fullName evidence="5">Uncharacterized protein</fullName>
    </submittedName>
</protein>
<dbReference type="Proteomes" id="UP000001542">
    <property type="component" value="Unassembled WGS sequence"/>
</dbReference>
<feature type="compositionally biased region" description="Polar residues" evidence="4">
    <location>
        <begin position="712"/>
        <end position="753"/>
    </location>
</feature>
<feature type="compositionally biased region" description="Polar residues" evidence="4">
    <location>
        <begin position="777"/>
        <end position="796"/>
    </location>
</feature>
<keyword evidence="6" id="KW-1185">Reference proteome</keyword>
<evidence type="ECO:0000313" key="5">
    <source>
        <dbReference type="EMBL" id="EAY09346.1"/>
    </source>
</evidence>
<dbReference type="Pfam" id="PF00023">
    <property type="entry name" value="Ank"/>
    <property type="match status" value="1"/>
</dbReference>
<feature type="repeat" description="ANK" evidence="3">
    <location>
        <begin position="447"/>
        <end position="480"/>
    </location>
</feature>
<dbReference type="PANTHER" id="PTHR24173">
    <property type="entry name" value="ANKYRIN REPEAT CONTAINING"/>
    <property type="match status" value="1"/>
</dbReference>
<dbReference type="SMR" id="A2ED88"/>
<dbReference type="OrthoDB" id="341259at2759"/>
<dbReference type="VEuPathDB" id="TrichDB:TVAG_417660"/>
<keyword evidence="2 3" id="KW-0040">ANK repeat</keyword>
<dbReference type="PROSITE" id="PS50088">
    <property type="entry name" value="ANK_REPEAT"/>
    <property type="match status" value="3"/>
</dbReference>
<keyword evidence="1" id="KW-0677">Repeat</keyword>
<dbReference type="InterPro" id="IPR002110">
    <property type="entry name" value="Ankyrin_rpt"/>
</dbReference>
<dbReference type="InParanoid" id="A2ED88"/>
<dbReference type="Gene3D" id="1.25.40.20">
    <property type="entry name" value="Ankyrin repeat-containing domain"/>
    <property type="match status" value="2"/>
</dbReference>
<dbReference type="STRING" id="5722.A2ED88"/>
<feature type="compositionally biased region" description="Acidic residues" evidence="4">
    <location>
        <begin position="688"/>
        <end position="702"/>
    </location>
</feature>
<evidence type="ECO:0000313" key="6">
    <source>
        <dbReference type="Proteomes" id="UP000001542"/>
    </source>
</evidence>
<dbReference type="Pfam" id="PF12796">
    <property type="entry name" value="Ank_2"/>
    <property type="match status" value="2"/>
</dbReference>
<feature type="repeat" description="ANK" evidence="3">
    <location>
        <begin position="481"/>
        <end position="503"/>
    </location>
</feature>
<feature type="repeat" description="ANK" evidence="3">
    <location>
        <begin position="413"/>
        <end position="437"/>
    </location>
</feature>
<sequence length="807" mass="90138">MTHSISEWANFQKLLFEAADNDPVSSAAEVINSSFLQTEKDVYELLSQLSKIIRSYPGKLKQYAIFIKELIDKLTPELNFREKFLKIFNENEKIMFLLYRHLFLLGFCQIEDIIAEFHTPKYDKPVRRTLLITFLPELYKYDQETVKMALNELSSEKDLFNTHVTLENFVEKVPKVEELLISGQHTNSIENAIKFDDVERLKEITQRKTFDMAAPLKSTEFELVPVHGLTPIGAAAIFGSVNCFKFLVIKQALDIPSPQPIVHLAIYGGNHEIIHILQQSNAKFDGALGAAAKSFRPSHFMWLLQTFPLNLIIKPVTANGILTELIKNCDLTSLLVFLDSELNDKLNDKLTPVFNAAKSTNLIFFQHLFEQLNTDVNSTNSSGYTLLHVVNDPSIAEYLFSLPNIDVSIVNKDGYSPLHEYASRGNIEVAKLFLEHSPSSISLKSNSGMTPLHCAASSGKGDFIRYLIAQEGIDVNAVDRDGNTPLHYAARSSSRDSVEALLSSSDINIFAENKFKEIPYFCAAKSSNSDVFSALAEYPSFDINQKDSNGLTALMYAIDRPCLSIFEYLLSRDEIDVNSTDTEFNKTPLMHLVAAPWNAQTQQMVDTLLIVHGLDINKQDKSNNTAIHIAAMLERKEIIDIISKLPDLNMNISNGILTVKEAIEGKHQRRLQKSRDQSIDTIPNSSSEEMEDSEVDIDEQEIDQTPIKSKPKQTGNKTPKSKGKTPQSGAKSPNNSANKSGTKPKGNQSPQNKQQKRPNPVSTPHKTTEPSKLAPETPTSPSSIDKSTDDQMSTRPPGQPQGGCCRI</sequence>
<evidence type="ECO:0000256" key="2">
    <source>
        <dbReference type="ARBA" id="ARBA00023043"/>
    </source>
</evidence>